<dbReference type="EMBL" id="JBDJNQ010000012">
    <property type="protein sequence ID" value="MEN5379818.1"/>
    <property type="molecule type" value="Genomic_DNA"/>
</dbReference>
<proteinExistence type="inferred from homology"/>
<dbReference type="GO" id="GO:0016787">
    <property type="term" value="F:hydrolase activity"/>
    <property type="evidence" value="ECO:0007669"/>
    <property type="project" value="UniProtKB-KW"/>
</dbReference>
<dbReference type="SUPFAM" id="SSF49899">
    <property type="entry name" value="Concanavalin A-like lectins/glucanases"/>
    <property type="match status" value="1"/>
</dbReference>
<accession>A0ABV0C0S4</accession>
<feature type="domain" description="GH16" evidence="2">
    <location>
        <begin position="18"/>
        <end position="275"/>
    </location>
</feature>
<reference evidence="3 4" key="1">
    <citation type="submission" date="2024-04" db="EMBL/GenBank/DDBJ databases">
        <title>WGS of bacteria from Torrens River.</title>
        <authorList>
            <person name="Wyrsch E.R."/>
            <person name="Drigo B."/>
        </authorList>
    </citation>
    <scope>NUCLEOTIDE SEQUENCE [LARGE SCALE GENOMIC DNA]</scope>
    <source>
        <strain evidence="3 4">TWI391</strain>
    </source>
</reference>
<dbReference type="Gene3D" id="2.60.120.200">
    <property type="match status" value="1"/>
</dbReference>
<dbReference type="Pfam" id="PF00722">
    <property type="entry name" value="Glyco_hydro_16"/>
    <property type="match status" value="1"/>
</dbReference>
<dbReference type="Proteomes" id="UP001409291">
    <property type="component" value="Unassembled WGS sequence"/>
</dbReference>
<dbReference type="InterPro" id="IPR000757">
    <property type="entry name" value="Beta-glucanase-like"/>
</dbReference>
<name>A0ABV0C0S4_9SPHI</name>
<dbReference type="PROSITE" id="PS51257">
    <property type="entry name" value="PROKAR_LIPOPROTEIN"/>
    <property type="match status" value="1"/>
</dbReference>
<sequence length="275" mass="31653">MFKFFLTAISFLVLITSCRVSNHPKSHPYVYIQSDAREAKKWKLVWEDQFNETSIDTTKWTRISAGSADWNRHMSTDDACFAMEDGKLILKGINNTDLTKDPRPFLTGGIWSKGKFAFQYGRVEIRAKLGSAQGAWPAMWMLAELDKYGKYPKNGEIDIMEHLNSDSIIYQTTHSYYTLDLGQKTNPQHGGTAKINAGDYNVYGISWYPDRIVFQLNGKDTFTYPRIEGVDKSQWPYDQPFFLLIDQQLGGSWVGKVDQKQLPVEMIIDWVKVYQ</sequence>
<comment type="caution">
    <text evidence="3">The sequence shown here is derived from an EMBL/GenBank/DDBJ whole genome shotgun (WGS) entry which is preliminary data.</text>
</comment>
<dbReference type="PROSITE" id="PS51762">
    <property type="entry name" value="GH16_2"/>
    <property type="match status" value="1"/>
</dbReference>
<dbReference type="PANTHER" id="PTHR10963">
    <property type="entry name" value="GLYCOSYL HYDROLASE-RELATED"/>
    <property type="match status" value="1"/>
</dbReference>
<evidence type="ECO:0000313" key="3">
    <source>
        <dbReference type="EMBL" id="MEN5379818.1"/>
    </source>
</evidence>
<dbReference type="PANTHER" id="PTHR10963:SF55">
    <property type="entry name" value="GLYCOSIDE HYDROLASE FAMILY 16 PROTEIN"/>
    <property type="match status" value="1"/>
</dbReference>
<dbReference type="RefSeq" id="WP_346582678.1">
    <property type="nucleotide sequence ID" value="NZ_JBDJLH010000009.1"/>
</dbReference>
<organism evidence="3 4">
    <name type="scientific">Sphingobacterium kitahiroshimense</name>
    <dbReference type="NCBI Taxonomy" id="470446"/>
    <lineage>
        <taxon>Bacteria</taxon>
        <taxon>Pseudomonadati</taxon>
        <taxon>Bacteroidota</taxon>
        <taxon>Sphingobacteriia</taxon>
        <taxon>Sphingobacteriales</taxon>
        <taxon>Sphingobacteriaceae</taxon>
        <taxon>Sphingobacterium</taxon>
    </lineage>
</organism>
<keyword evidence="4" id="KW-1185">Reference proteome</keyword>
<gene>
    <name evidence="3" type="ORF">ABE541_21305</name>
</gene>
<evidence type="ECO:0000313" key="4">
    <source>
        <dbReference type="Proteomes" id="UP001409291"/>
    </source>
</evidence>
<evidence type="ECO:0000259" key="2">
    <source>
        <dbReference type="PROSITE" id="PS51762"/>
    </source>
</evidence>
<dbReference type="InterPro" id="IPR050546">
    <property type="entry name" value="Glycosyl_Hydrlase_16"/>
</dbReference>
<evidence type="ECO:0000256" key="1">
    <source>
        <dbReference type="ARBA" id="ARBA00006865"/>
    </source>
</evidence>
<dbReference type="CDD" id="cd08023">
    <property type="entry name" value="GH16_laminarinase_like"/>
    <property type="match status" value="1"/>
</dbReference>
<comment type="similarity">
    <text evidence="1">Belongs to the glycosyl hydrolase 16 family.</text>
</comment>
<dbReference type="InterPro" id="IPR013320">
    <property type="entry name" value="ConA-like_dom_sf"/>
</dbReference>
<keyword evidence="3" id="KW-0378">Hydrolase</keyword>
<protein>
    <submittedName>
        <fullName evidence="3">Glycoside hydrolase family 16 protein</fullName>
    </submittedName>
</protein>